<dbReference type="EMBL" id="PEXV01000144">
    <property type="protein sequence ID" value="PIS41180.1"/>
    <property type="molecule type" value="Genomic_DNA"/>
</dbReference>
<feature type="domain" description="THIF-type NAD/FAD binding fold" evidence="1">
    <location>
        <begin position="112"/>
        <end position="302"/>
    </location>
</feature>
<dbReference type="PANTHER" id="PTHR43267:SF3">
    <property type="entry name" value="THIF PROTEIN"/>
    <property type="match status" value="1"/>
</dbReference>
<dbReference type="SUPFAM" id="SSF69572">
    <property type="entry name" value="Activating enzymes of the ubiquitin-like proteins"/>
    <property type="match status" value="1"/>
</dbReference>
<organism evidence="2 3">
    <name type="scientific">Candidatus Kerfeldbacteria bacterium CG08_land_8_20_14_0_20_42_7</name>
    <dbReference type="NCBI Taxonomy" id="2014245"/>
    <lineage>
        <taxon>Bacteria</taxon>
        <taxon>Candidatus Kerfeldiibacteriota</taxon>
    </lineage>
</organism>
<dbReference type="GO" id="GO:0061504">
    <property type="term" value="P:cyclic threonylcarbamoyladenosine biosynthetic process"/>
    <property type="evidence" value="ECO:0007669"/>
    <property type="project" value="TreeGrafter"/>
</dbReference>
<dbReference type="PANTHER" id="PTHR43267">
    <property type="entry name" value="TRNA THREONYLCARBAMOYLADENOSINE DEHYDRATASE"/>
    <property type="match status" value="1"/>
</dbReference>
<dbReference type="InterPro" id="IPR000594">
    <property type="entry name" value="ThiF_NAD_FAD-bd"/>
</dbReference>
<dbReference type="Pfam" id="PF00899">
    <property type="entry name" value="ThiF"/>
    <property type="match status" value="1"/>
</dbReference>
<sequence length="365" mass="41885">MTIRAKQEEKKPRLYFMSRTEHVALLEKLKKEENPHIVDAYQSLLEELCVIQHPELKEQKFKREGEVQAYFKKRKEKSGDLTQDGVWVYYPWKNTLVHSLSEEEYFTVRTARNRNLVTREEQEKLRSFKIGIVGLSVGQASALTLVTSGMCDQMKLMDPDVIEASNLNRIHASLDSVGFYKATYVAQKIYELNPFAKLELYPVPLTEENLEAFFLRPYNVDAVIDAFDDIKMKIKLRVKAREFGIPVVMATDLGDGAIIDIERYDVNKATKIFNGRVDEKEIENLPPKMKYEDIAQIAMKMIGPENVPQRMVESLKLVGKELAGHPQLALASFLGGAIMAYTIKRIALGKELSSERLYIQFEKLL</sequence>
<dbReference type="InterPro" id="IPR045886">
    <property type="entry name" value="ThiF/MoeB/HesA"/>
</dbReference>
<dbReference type="InterPro" id="IPR035985">
    <property type="entry name" value="Ubiquitin-activating_enz"/>
</dbReference>
<dbReference type="Proteomes" id="UP000228711">
    <property type="component" value="Unassembled WGS sequence"/>
</dbReference>
<dbReference type="GO" id="GO:0061503">
    <property type="term" value="F:tRNA threonylcarbamoyladenosine dehydratase"/>
    <property type="evidence" value="ECO:0007669"/>
    <property type="project" value="TreeGrafter"/>
</dbReference>
<comment type="caution">
    <text evidence="2">The sequence shown here is derived from an EMBL/GenBank/DDBJ whole genome shotgun (WGS) entry which is preliminary data.</text>
</comment>
<gene>
    <name evidence="2" type="ORF">COT25_04500</name>
</gene>
<reference evidence="3" key="1">
    <citation type="submission" date="2017-09" db="EMBL/GenBank/DDBJ databases">
        <title>Depth-based differentiation of microbial function through sediment-hosted aquifers and enrichment of novel symbionts in the deep terrestrial subsurface.</title>
        <authorList>
            <person name="Probst A.J."/>
            <person name="Ladd B."/>
            <person name="Jarett J.K."/>
            <person name="Geller-Mcgrath D.E."/>
            <person name="Sieber C.M.K."/>
            <person name="Emerson J.B."/>
            <person name="Anantharaman K."/>
            <person name="Thomas B.C."/>
            <person name="Malmstrom R."/>
            <person name="Stieglmeier M."/>
            <person name="Klingl A."/>
            <person name="Woyke T."/>
            <person name="Ryan C.M."/>
            <person name="Banfield J.F."/>
        </authorList>
    </citation>
    <scope>NUCLEOTIDE SEQUENCE [LARGE SCALE GENOMIC DNA]</scope>
</reference>
<accession>A0A2H0YRV0</accession>
<name>A0A2H0YRV0_9BACT</name>
<dbReference type="GO" id="GO:0008641">
    <property type="term" value="F:ubiquitin-like modifier activating enzyme activity"/>
    <property type="evidence" value="ECO:0007669"/>
    <property type="project" value="InterPro"/>
</dbReference>
<proteinExistence type="predicted"/>
<dbReference type="AlphaFoldDB" id="A0A2H0YRV0"/>
<dbReference type="Gene3D" id="3.40.50.720">
    <property type="entry name" value="NAD(P)-binding Rossmann-like Domain"/>
    <property type="match status" value="1"/>
</dbReference>
<evidence type="ECO:0000259" key="1">
    <source>
        <dbReference type="Pfam" id="PF00899"/>
    </source>
</evidence>
<protein>
    <recommendedName>
        <fullName evidence="1">THIF-type NAD/FAD binding fold domain-containing protein</fullName>
    </recommendedName>
</protein>
<evidence type="ECO:0000313" key="2">
    <source>
        <dbReference type="EMBL" id="PIS41180.1"/>
    </source>
</evidence>
<evidence type="ECO:0000313" key="3">
    <source>
        <dbReference type="Proteomes" id="UP000228711"/>
    </source>
</evidence>